<dbReference type="SMART" id="SM00028">
    <property type="entry name" value="TPR"/>
    <property type="match status" value="3"/>
</dbReference>
<dbReference type="SUPFAM" id="SSF48452">
    <property type="entry name" value="TPR-like"/>
    <property type="match status" value="1"/>
</dbReference>
<dbReference type="EMBL" id="ATCF01000018">
    <property type="protein sequence ID" value="EPD99078.1"/>
    <property type="molecule type" value="Genomic_DNA"/>
</dbReference>
<evidence type="ECO:0000313" key="6">
    <source>
        <dbReference type="Proteomes" id="UP000014400"/>
    </source>
</evidence>
<keyword evidence="6" id="KW-1185">Reference proteome</keyword>
<name>S3BCP3_9BURK</name>
<dbReference type="HOGENOM" id="CLU_754247_0_0_4"/>
<dbReference type="STRING" id="1203554.HMPREF1476_01349"/>
<dbReference type="PANTHER" id="PTHR44186:SF1">
    <property type="entry name" value="BARDET-BIEDL SYNDROME 4 PROTEIN"/>
    <property type="match status" value="1"/>
</dbReference>
<dbReference type="InterPro" id="IPR019734">
    <property type="entry name" value="TPR_rpt"/>
</dbReference>
<accession>S3BCP3</accession>
<dbReference type="PATRIC" id="fig|1203554.3.peg.1411"/>
<organism evidence="5 6">
    <name type="scientific">Sutterella wadsworthensis HGA0223</name>
    <dbReference type="NCBI Taxonomy" id="1203554"/>
    <lineage>
        <taxon>Bacteria</taxon>
        <taxon>Pseudomonadati</taxon>
        <taxon>Pseudomonadota</taxon>
        <taxon>Betaproteobacteria</taxon>
        <taxon>Burkholderiales</taxon>
        <taxon>Sutterellaceae</taxon>
        <taxon>Sutterella</taxon>
    </lineage>
</organism>
<dbReference type="PROSITE" id="PS50293">
    <property type="entry name" value="TPR_REGION"/>
    <property type="match status" value="1"/>
</dbReference>
<dbReference type="Gene3D" id="1.25.40.10">
    <property type="entry name" value="Tetratricopeptide repeat domain"/>
    <property type="match status" value="1"/>
</dbReference>
<sequence>MLFAFSAAALMLSGCASLAGAGSDSPMPERTIKERTPSEVVTAPKKDRESALRLARMLVAQGRYEGALGVYAELDRRGGMDAKTLLEYAGIASLIEPPRATLTLFTRTKALAEAEKVKFAPAEEAGLLTGLGRAYMASARMSDARSALARAVELDDKNVSALNAYGIVLDAAGEHEEAVKYFDKALAQSPTNVQVLNNLALAKLGMNDAKGALKVLGDAENFSSSDASGILTPKMNLAFVQFMTGSADRSRETLQSFMTNEQAEDALKKFAAMKSRIDAGESTLADECLRAAEKMIEIRPKSSDDSDYGYEVPLVVEPVKTIETKDAAGLSSHAQTFPKGSPEAAAALEALKKGSAGQNGSQP</sequence>
<dbReference type="Pfam" id="PF13432">
    <property type="entry name" value="TPR_16"/>
    <property type="match status" value="1"/>
</dbReference>
<dbReference type="Proteomes" id="UP000014400">
    <property type="component" value="Unassembled WGS sequence"/>
</dbReference>
<feature type="repeat" description="TPR" evidence="3">
    <location>
        <begin position="125"/>
        <end position="158"/>
    </location>
</feature>
<gene>
    <name evidence="5" type="ORF">HMPREF1476_01349</name>
</gene>
<evidence type="ECO:0000256" key="2">
    <source>
        <dbReference type="ARBA" id="ARBA00022803"/>
    </source>
</evidence>
<evidence type="ECO:0000256" key="3">
    <source>
        <dbReference type="PROSITE-ProRule" id="PRU00339"/>
    </source>
</evidence>
<dbReference type="PANTHER" id="PTHR44186">
    <property type="match status" value="1"/>
</dbReference>
<proteinExistence type="predicted"/>
<keyword evidence="1" id="KW-0677">Repeat</keyword>
<dbReference type="eggNOG" id="COG5010">
    <property type="taxonomic scope" value="Bacteria"/>
</dbReference>
<feature type="chain" id="PRO_5004517742" evidence="4">
    <location>
        <begin position="22"/>
        <end position="363"/>
    </location>
</feature>
<evidence type="ECO:0000256" key="1">
    <source>
        <dbReference type="ARBA" id="ARBA00022737"/>
    </source>
</evidence>
<dbReference type="AlphaFoldDB" id="S3BCP3"/>
<evidence type="ECO:0000313" key="5">
    <source>
        <dbReference type="EMBL" id="EPD99078.1"/>
    </source>
</evidence>
<protein>
    <submittedName>
        <fullName evidence="5">Uncharacterized protein</fullName>
    </submittedName>
</protein>
<comment type="caution">
    <text evidence="5">The sequence shown here is derived from an EMBL/GenBank/DDBJ whole genome shotgun (WGS) entry which is preliminary data.</text>
</comment>
<reference evidence="5 6" key="1">
    <citation type="submission" date="2013-04" db="EMBL/GenBank/DDBJ databases">
        <title>The Genome Sequence of Sutterella wadsworthensis HGA0223.</title>
        <authorList>
            <consortium name="The Broad Institute Genomics Platform"/>
            <person name="Earl A."/>
            <person name="Ward D."/>
            <person name="Feldgarden M."/>
            <person name="Gevers D."/>
            <person name="Schmidt T.M."/>
            <person name="Dover J."/>
            <person name="Dai D."/>
            <person name="Walker B."/>
            <person name="Young S."/>
            <person name="Zeng Q."/>
            <person name="Gargeya S."/>
            <person name="Fitzgerald M."/>
            <person name="Haas B."/>
            <person name="Abouelleil A."/>
            <person name="Allen A.W."/>
            <person name="Alvarado L."/>
            <person name="Arachchi H.M."/>
            <person name="Berlin A.M."/>
            <person name="Chapman S.B."/>
            <person name="Gainer-Dewar J."/>
            <person name="Goldberg J."/>
            <person name="Griggs A."/>
            <person name="Gujja S."/>
            <person name="Hansen M."/>
            <person name="Howarth C."/>
            <person name="Imamovic A."/>
            <person name="Ireland A."/>
            <person name="Larimer J."/>
            <person name="McCowan C."/>
            <person name="Murphy C."/>
            <person name="Pearson M."/>
            <person name="Poon T.W."/>
            <person name="Priest M."/>
            <person name="Roberts A."/>
            <person name="Saif S."/>
            <person name="Shea T."/>
            <person name="Sisk P."/>
            <person name="Sykes S."/>
            <person name="Wortman J."/>
            <person name="Nusbaum C."/>
            <person name="Birren B."/>
        </authorList>
    </citation>
    <scope>NUCLEOTIDE SEQUENCE [LARGE SCALE GENOMIC DNA]</scope>
    <source>
        <strain evidence="5 6">HGA0223</strain>
    </source>
</reference>
<feature type="signal peptide" evidence="4">
    <location>
        <begin position="1"/>
        <end position="21"/>
    </location>
</feature>
<dbReference type="PROSITE" id="PS50005">
    <property type="entry name" value="TPR"/>
    <property type="match status" value="2"/>
</dbReference>
<keyword evidence="4" id="KW-0732">Signal</keyword>
<dbReference type="InterPro" id="IPR011990">
    <property type="entry name" value="TPR-like_helical_dom_sf"/>
</dbReference>
<evidence type="ECO:0000256" key="4">
    <source>
        <dbReference type="SAM" id="SignalP"/>
    </source>
</evidence>
<keyword evidence="2 3" id="KW-0802">TPR repeat</keyword>
<feature type="repeat" description="TPR" evidence="3">
    <location>
        <begin position="159"/>
        <end position="192"/>
    </location>
</feature>